<accession>A0A381V9F9</accession>
<reference evidence="1" key="1">
    <citation type="submission" date="2018-05" db="EMBL/GenBank/DDBJ databases">
        <authorList>
            <person name="Lanie J.A."/>
            <person name="Ng W.-L."/>
            <person name="Kazmierczak K.M."/>
            <person name="Andrzejewski T.M."/>
            <person name="Davidsen T.M."/>
            <person name="Wayne K.J."/>
            <person name="Tettelin H."/>
            <person name="Glass J.I."/>
            <person name="Rusch D."/>
            <person name="Podicherti R."/>
            <person name="Tsui H.-C.T."/>
            <person name="Winkler M.E."/>
        </authorList>
    </citation>
    <scope>NUCLEOTIDE SEQUENCE</scope>
</reference>
<gene>
    <name evidence="1" type="ORF">METZ01_LOCUS89879</name>
</gene>
<organism evidence="1">
    <name type="scientific">marine metagenome</name>
    <dbReference type="NCBI Taxonomy" id="408172"/>
    <lineage>
        <taxon>unclassified sequences</taxon>
        <taxon>metagenomes</taxon>
        <taxon>ecological metagenomes</taxon>
    </lineage>
</organism>
<dbReference type="EMBL" id="UINC01008218">
    <property type="protein sequence ID" value="SVA37025.1"/>
    <property type="molecule type" value="Genomic_DNA"/>
</dbReference>
<name>A0A381V9F9_9ZZZZ</name>
<dbReference type="AlphaFoldDB" id="A0A381V9F9"/>
<dbReference type="Gene3D" id="1.20.910.10">
    <property type="entry name" value="Heme oxygenase-like"/>
    <property type="match status" value="1"/>
</dbReference>
<dbReference type="SUPFAM" id="SSF48613">
    <property type="entry name" value="Heme oxygenase-like"/>
    <property type="match status" value="1"/>
</dbReference>
<evidence type="ECO:0008006" key="2">
    <source>
        <dbReference type="Google" id="ProtNLM"/>
    </source>
</evidence>
<protein>
    <recommendedName>
        <fullName evidence="2">Iron-containing redox enzyme family protein</fullName>
    </recommendedName>
</protein>
<evidence type="ECO:0000313" key="1">
    <source>
        <dbReference type="EMBL" id="SVA37025.1"/>
    </source>
</evidence>
<proteinExistence type="predicted"/>
<dbReference type="Pfam" id="PF14518">
    <property type="entry name" value="Haem_oxygenas_2"/>
    <property type="match status" value="1"/>
</dbReference>
<dbReference type="InterPro" id="IPR016084">
    <property type="entry name" value="Haem_Oase-like_multi-hlx"/>
</dbReference>
<sequence length="355" mass="41189">MSIALQTEKPALYSYYRKAEEEFIQLIQNNDLDSATKRNPSLMANFEDVLSFALDEGYKNSNVCDRAHLFLQRVLYYINRLKFFWFDDLGNYTNEDSTILFSIRKRIETEWMEWELNHIETDLLDSLNYEEALSKRFKEDLNPLPSKESLFLKDEILLAGYKRLLAITSLDGLVEASQLSRVLGGVGNEIQLMLAKIFWEEYGCGKLSHKHSSYFIAMLKECDMETDPETYFALVPWEVLANINHSFLLSERKMNYLRYVGGLLYVEVSAPSSFQNYQKAGERIGLSDAGTGYWSTHIKEDIRHGELMLNKVAFPLASKYPDQAWQVVLGYDQQKFISTRAIKSIVESIRELDHH</sequence>
<dbReference type="SMART" id="SM01236">
    <property type="entry name" value="Haem_oxygenase_2"/>
    <property type="match status" value="1"/>
</dbReference>